<reference evidence="3 4" key="1">
    <citation type="submission" date="2020-08" db="EMBL/GenBank/DDBJ databases">
        <title>Genomic Encyclopedia of Type Strains, Phase IV (KMG-IV): sequencing the most valuable type-strain genomes for metagenomic binning, comparative biology and taxonomic classification.</title>
        <authorList>
            <person name="Goeker M."/>
        </authorList>
    </citation>
    <scope>NUCLEOTIDE SEQUENCE [LARGE SCALE GENOMIC DNA]</scope>
    <source>
        <strain evidence="3 4">DSM 26736</strain>
    </source>
</reference>
<evidence type="ECO:0000313" key="3">
    <source>
        <dbReference type="EMBL" id="MBB5709751.1"/>
    </source>
</evidence>
<dbReference type="InterPro" id="IPR011992">
    <property type="entry name" value="EF-hand-dom_pair"/>
</dbReference>
<dbReference type="SUPFAM" id="SSF47473">
    <property type="entry name" value="EF-hand"/>
    <property type="match status" value="1"/>
</dbReference>
<dbReference type="RefSeq" id="WP_184084927.1">
    <property type="nucleotide sequence ID" value="NZ_JACIJF010000002.1"/>
</dbReference>
<dbReference type="Gene3D" id="1.10.238.10">
    <property type="entry name" value="EF-hand"/>
    <property type="match status" value="1"/>
</dbReference>
<keyword evidence="1" id="KW-0732">Signal</keyword>
<dbReference type="EMBL" id="JACIJF010000002">
    <property type="protein sequence ID" value="MBB5709751.1"/>
    <property type="molecule type" value="Genomic_DNA"/>
</dbReference>
<proteinExistence type="predicted"/>
<feature type="domain" description="EF-hand" evidence="2">
    <location>
        <begin position="123"/>
        <end position="158"/>
    </location>
</feature>
<accession>A0A840YP11</accession>
<keyword evidence="4" id="KW-1185">Reference proteome</keyword>
<evidence type="ECO:0000259" key="2">
    <source>
        <dbReference type="PROSITE" id="PS50222"/>
    </source>
</evidence>
<dbReference type="Proteomes" id="UP000527143">
    <property type="component" value="Unassembled WGS sequence"/>
</dbReference>
<comment type="caution">
    <text evidence="3">The sequence shown here is derived from an EMBL/GenBank/DDBJ whole genome shotgun (WGS) entry which is preliminary data.</text>
</comment>
<sequence length="175" mass="19195">MRILLLLGIGLASPAFAQDRPSPPCTAATPECARQAAGGNATIIAEPVSMMIAAFDADRDARVTRAEFDAGVRQSFDAIASGSTTMGYIRFGDWAERWLGNRNALPSPFDVDADGSNGITVDELLARFRRYFAQYDADKDGTIVRAELLTIRARRIGDGEDRDRDRDGKGRRRRN</sequence>
<protein>
    <recommendedName>
        <fullName evidence="2">EF-hand domain-containing protein</fullName>
    </recommendedName>
</protein>
<dbReference type="InterPro" id="IPR002048">
    <property type="entry name" value="EF_hand_dom"/>
</dbReference>
<gene>
    <name evidence="3" type="ORF">FHT02_000973</name>
</gene>
<evidence type="ECO:0000256" key="1">
    <source>
        <dbReference type="SAM" id="SignalP"/>
    </source>
</evidence>
<dbReference type="PROSITE" id="PS50222">
    <property type="entry name" value="EF_HAND_2"/>
    <property type="match status" value="1"/>
</dbReference>
<evidence type="ECO:0000313" key="4">
    <source>
        <dbReference type="Proteomes" id="UP000527143"/>
    </source>
</evidence>
<dbReference type="AlphaFoldDB" id="A0A840YP11"/>
<name>A0A840YP11_9SPHN</name>
<feature type="signal peptide" evidence="1">
    <location>
        <begin position="1"/>
        <end position="17"/>
    </location>
</feature>
<feature type="chain" id="PRO_5032784934" description="EF-hand domain-containing protein" evidence="1">
    <location>
        <begin position="18"/>
        <end position="175"/>
    </location>
</feature>
<dbReference type="GO" id="GO:0005509">
    <property type="term" value="F:calcium ion binding"/>
    <property type="evidence" value="ECO:0007669"/>
    <property type="project" value="InterPro"/>
</dbReference>
<dbReference type="Pfam" id="PF13202">
    <property type="entry name" value="EF-hand_5"/>
    <property type="match status" value="1"/>
</dbReference>
<organism evidence="3 4">
    <name type="scientific">Sphingomonas xinjiangensis</name>
    <dbReference type="NCBI Taxonomy" id="643568"/>
    <lineage>
        <taxon>Bacteria</taxon>
        <taxon>Pseudomonadati</taxon>
        <taxon>Pseudomonadota</taxon>
        <taxon>Alphaproteobacteria</taxon>
        <taxon>Sphingomonadales</taxon>
        <taxon>Sphingomonadaceae</taxon>
        <taxon>Sphingomonas</taxon>
    </lineage>
</organism>